<keyword evidence="5 8" id="KW-0812">Transmembrane</keyword>
<feature type="transmembrane region" description="Helical" evidence="8">
    <location>
        <begin position="208"/>
        <end position="229"/>
    </location>
</feature>
<feature type="transmembrane region" description="Helical" evidence="8">
    <location>
        <begin position="181"/>
        <end position="201"/>
    </location>
</feature>
<keyword evidence="4" id="KW-1003">Cell membrane</keyword>
<evidence type="ECO:0000313" key="11">
    <source>
        <dbReference type="Proteomes" id="UP000198863"/>
    </source>
</evidence>
<feature type="transmembrane region" description="Helical" evidence="8">
    <location>
        <begin position="104"/>
        <end position="127"/>
    </location>
</feature>
<dbReference type="GO" id="GO:0140359">
    <property type="term" value="F:ABC-type transporter activity"/>
    <property type="evidence" value="ECO:0007669"/>
    <property type="project" value="InterPro"/>
</dbReference>
<dbReference type="GO" id="GO:0005886">
    <property type="term" value="C:plasma membrane"/>
    <property type="evidence" value="ECO:0007669"/>
    <property type="project" value="UniProtKB-SubCell"/>
</dbReference>
<evidence type="ECO:0000259" key="9">
    <source>
        <dbReference type="Pfam" id="PF01061"/>
    </source>
</evidence>
<evidence type="ECO:0000256" key="5">
    <source>
        <dbReference type="ARBA" id="ARBA00022692"/>
    </source>
</evidence>
<reference evidence="11" key="1">
    <citation type="submission" date="2016-10" db="EMBL/GenBank/DDBJ databases">
        <authorList>
            <person name="Varghese N."/>
            <person name="Submissions S."/>
        </authorList>
    </citation>
    <scope>NUCLEOTIDE SEQUENCE [LARGE SCALE GENOMIC DNA]</scope>
    <source>
        <strain evidence="11">DSM 44526</strain>
    </source>
</reference>
<sequence length="302" mass="33508">MTTVAGGPAGGSGAPGGAVGSVTGMSSVAVGQKRPWKAALDDLADGWKQRELWGHLGWQDIRQRYRRSVLGPIWISITMAVTAVALGILYAGLFNNDLSVQLPYILVGFIVWGFISGCIGEGAEVFIANEGLIKHLPAPLSVHVYRLVWRQSLFFLHNLVVYVVMLVIFPQPLRWTDLTAVPAFLLLAVNGAWVALLLGIITTRFRDLTPITQSIVQLSFFLTPIVWIYDDLLNSPNPAVAERARLAELNPFLHFVEIIRRPMLGEPQNLTNWVVVLVITVVGWALTMLVLRRFRSRVSYWV</sequence>
<dbReference type="PANTHER" id="PTHR30413">
    <property type="entry name" value="INNER MEMBRANE TRANSPORT PERMEASE"/>
    <property type="match status" value="1"/>
</dbReference>
<feature type="transmembrane region" description="Helical" evidence="8">
    <location>
        <begin position="270"/>
        <end position="291"/>
    </location>
</feature>
<evidence type="ECO:0000256" key="7">
    <source>
        <dbReference type="ARBA" id="ARBA00023136"/>
    </source>
</evidence>
<evidence type="ECO:0000256" key="3">
    <source>
        <dbReference type="ARBA" id="ARBA00022448"/>
    </source>
</evidence>
<feature type="domain" description="ABC-2 type transporter transmembrane" evidence="9">
    <location>
        <begin position="54"/>
        <end position="261"/>
    </location>
</feature>
<keyword evidence="7 8" id="KW-0472">Membrane</keyword>
<keyword evidence="6 8" id="KW-1133">Transmembrane helix</keyword>
<comment type="similarity">
    <text evidence="2">Belongs to the ABC-2 integral membrane protein family.</text>
</comment>
<dbReference type="Pfam" id="PF01061">
    <property type="entry name" value="ABC2_membrane"/>
    <property type="match status" value="1"/>
</dbReference>
<organism evidence="10 11">
    <name type="scientific">Klenkia brasiliensis</name>
    <dbReference type="NCBI Taxonomy" id="333142"/>
    <lineage>
        <taxon>Bacteria</taxon>
        <taxon>Bacillati</taxon>
        <taxon>Actinomycetota</taxon>
        <taxon>Actinomycetes</taxon>
        <taxon>Geodermatophilales</taxon>
        <taxon>Geodermatophilaceae</taxon>
        <taxon>Klenkia</taxon>
    </lineage>
</organism>
<evidence type="ECO:0000256" key="4">
    <source>
        <dbReference type="ARBA" id="ARBA00022475"/>
    </source>
</evidence>
<keyword evidence="11" id="KW-1185">Reference proteome</keyword>
<evidence type="ECO:0000256" key="8">
    <source>
        <dbReference type="SAM" id="Phobius"/>
    </source>
</evidence>
<dbReference type="EMBL" id="FNCF01000005">
    <property type="protein sequence ID" value="SDG68047.1"/>
    <property type="molecule type" value="Genomic_DNA"/>
</dbReference>
<evidence type="ECO:0000313" key="10">
    <source>
        <dbReference type="EMBL" id="SDG68047.1"/>
    </source>
</evidence>
<keyword evidence="3" id="KW-0813">Transport</keyword>
<evidence type="ECO:0000256" key="1">
    <source>
        <dbReference type="ARBA" id="ARBA00004651"/>
    </source>
</evidence>
<name>A0A1G7W7W8_9ACTN</name>
<feature type="transmembrane region" description="Helical" evidence="8">
    <location>
        <begin position="69"/>
        <end position="92"/>
    </location>
</feature>
<dbReference type="GO" id="GO:0015920">
    <property type="term" value="P:lipopolysaccharide transport"/>
    <property type="evidence" value="ECO:0007669"/>
    <property type="project" value="TreeGrafter"/>
</dbReference>
<dbReference type="PANTHER" id="PTHR30413:SF10">
    <property type="entry name" value="CAPSULE POLYSACCHARIDE EXPORT INNER-MEMBRANE PROTEIN CTRC"/>
    <property type="match status" value="1"/>
</dbReference>
<dbReference type="AlphaFoldDB" id="A0A1G7W7W8"/>
<proteinExistence type="inferred from homology"/>
<gene>
    <name evidence="10" type="ORF">SAMN05660324_3222</name>
</gene>
<accession>A0A1G7W7W8</accession>
<evidence type="ECO:0000256" key="6">
    <source>
        <dbReference type="ARBA" id="ARBA00022989"/>
    </source>
</evidence>
<feature type="transmembrane region" description="Helical" evidence="8">
    <location>
        <begin position="147"/>
        <end position="169"/>
    </location>
</feature>
<dbReference type="InterPro" id="IPR013525">
    <property type="entry name" value="ABC2_TM"/>
</dbReference>
<dbReference type="Proteomes" id="UP000198863">
    <property type="component" value="Unassembled WGS sequence"/>
</dbReference>
<protein>
    <submittedName>
        <fullName evidence="10">ABC-2 type transport system permease protein</fullName>
    </submittedName>
</protein>
<comment type="subcellular location">
    <subcellularLocation>
        <location evidence="1">Cell membrane</location>
        <topology evidence="1">Multi-pass membrane protein</topology>
    </subcellularLocation>
</comment>
<evidence type="ECO:0000256" key="2">
    <source>
        <dbReference type="ARBA" id="ARBA00007783"/>
    </source>
</evidence>